<dbReference type="Proteomes" id="UP000531594">
    <property type="component" value="Unassembled WGS sequence"/>
</dbReference>
<dbReference type="AlphaFoldDB" id="A0A7X0LY09"/>
<protein>
    <submittedName>
        <fullName evidence="2">Uncharacterized protein</fullName>
    </submittedName>
</protein>
<evidence type="ECO:0000313" key="3">
    <source>
        <dbReference type="Proteomes" id="UP000531594"/>
    </source>
</evidence>
<feature type="compositionally biased region" description="Basic and acidic residues" evidence="1">
    <location>
        <begin position="47"/>
        <end position="63"/>
    </location>
</feature>
<name>A0A7X0LY09_9BACI</name>
<comment type="caution">
    <text evidence="2">The sequence shown here is derived from an EMBL/GenBank/DDBJ whole genome shotgun (WGS) entry which is preliminary data.</text>
</comment>
<organism evidence="2 3">
    <name type="scientific">Bacillus benzoevorans</name>
    <dbReference type="NCBI Taxonomy" id="1456"/>
    <lineage>
        <taxon>Bacteria</taxon>
        <taxon>Bacillati</taxon>
        <taxon>Bacillota</taxon>
        <taxon>Bacilli</taxon>
        <taxon>Bacillales</taxon>
        <taxon>Bacillaceae</taxon>
        <taxon>Bacillus</taxon>
    </lineage>
</organism>
<feature type="region of interest" description="Disordered" evidence="1">
    <location>
        <begin position="47"/>
        <end position="72"/>
    </location>
</feature>
<evidence type="ECO:0000313" key="2">
    <source>
        <dbReference type="EMBL" id="MBB6446969.1"/>
    </source>
</evidence>
<accession>A0A7X0LY09</accession>
<proteinExistence type="predicted"/>
<dbReference type="EMBL" id="JACHGK010000015">
    <property type="protein sequence ID" value="MBB6446969.1"/>
    <property type="molecule type" value="Genomic_DNA"/>
</dbReference>
<keyword evidence="3" id="KW-1185">Reference proteome</keyword>
<evidence type="ECO:0000256" key="1">
    <source>
        <dbReference type="SAM" id="MobiDB-lite"/>
    </source>
</evidence>
<gene>
    <name evidence="2" type="ORF">HNR53_003636</name>
</gene>
<sequence>MRKWIPITGLLFTILVLSYLESPYSFINKDHAQVTSIPNEVLLAEAQKENHPASQEQESKETSSNENAAEDEEVAQNYSLEMVFESKSKKDGYIVETYREYQFYRDENGQVIKKVPTSNYNYLRYYDK</sequence>
<dbReference type="RefSeq" id="WP_184528462.1">
    <property type="nucleotide sequence ID" value="NZ_JACHGK010000015.1"/>
</dbReference>
<reference evidence="2 3" key="1">
    <citation type="submission" date="2020-08" db="EMBL/GenBank/DDBJ databases">
        <title>Genomic Encyclopedia of Type Strains, Phase IV (KMG-IV): sequencing the most valuable type-strain genomes for metagenomic binning, comparative biology and taxonomic classification.</title>
        <authorList>
            <person name="Goeker M."/>
        </authorList>
    </citation>
    <scope>NUCLEOTIDE SEQUENCE [LARGE SCALE GENOMIC DNA]</scope>
    <source>
        <strain evidence="2 3">DSM 5391</strain>
    </source>
</reference>